<evidence type="ECO:0000313" key="1">
    <source>
        <dbReference type="EMBL" id="MPL85908.1"/>
    </source>
</evidence>
<name>A0A644V3J2_9ZZZZ</name>
<gene>
    <name evidence="1" type="ORF">SDC9_31883</name>
</gene>
<dbReference type="AlphaFoldDB" id="A0A644V3J2"/>
<accession>A0A644V3J2</accession>
<reference evidence="1" key="1">
    <citation type="submission" date="2019-08" db="EMBL/GenBank/DDBJ databases">
        <authorList>
            <person name="Kucharzyk K."/>
            <person name="Murdoch R.W."/>
            <person name="Higgins S."/>
            <person name="Loffler F."/>
        </authorList>
    </citation>
    <scope>NUCLEOTIDE SEQUENCE</scope>
</reference>
<sequence length="245" mass="28635">MKDRLRNIFTFLTENREFNHALQDRFYKSVISPYNETKEKVVSLLYHIANTQSQPKIDSLAGFYKSIFHDTHCMTSMKRFIDKINPNQPLTFDSLYNGMKNQDGWGEKTAALFSKSIFQLHNGHYADNLKIWDDVPKTITGMDNFYLPVDAVIIAIFKKLDSSIKWDFDKVNMTLKAGYSGQEIEVWDDLWFWGFITQNGSGDNRNFEWNENKYWALKESDKNPETIKTIKSKAHDFLSLLAIDN</sequence>
<organism evidence="1">
    <name type="scientific">bioreactor metagenome</name>
    <dbReference type="NCBI Taxonomy" id="1076179"/>
    <lineage>
        <taxon>unclassified sequences</taxon>
        <taxon>metagenomes</taxon>
        <taxon>ecological metagenomes</taxon>
    </lineage>
</organism>
<comment type="caution">
    <text evidence="1">The sequence shown here is derived from an EMBL/GenBank/DDBJ whole genome shotgun (WGS) entry which is preliminary data.</text>
</comment>
<proteinExistence type="predicted"/>
<protein>
    <submittedName>
        <fullName evidence="1">Uncharacterized protein</fullName>
    </submittedName>
</protein>
<dbReference type="EMBL" id="VSSQ01000213">
    <property type="protein sequence ID" value="MPL85908.1"/>
    <property type="molecule type" value="Genomic_DNA"/>
</dbReference>